<evidence type="ECO:0000313" key="4">
    <source>
        <dbReference type="Proteomes" id="UP001218218"/>
    </source>
</evidence>
<proteinExistence type="predicted"/>
<evidence type="ECO:0000313" key="3">
    <source>
        <dbReference type="EMBL" id="KAJ7334593.1"/>
    </source>
</evidence>
<dbReference type="Proteomes" id="UP001218218">
    <property type="component" value="Unassembled WGS sequence"/>
</dbReference>
<sequence>MSSPASPGPVPDPVVIAATIAQFKEVFATLFIGFAIATAFYGMGVLQCFLYFRNYPKDSIYLKLTVGTLLLFDTLSSMMTAHALYTFFVLNFGNLAADAYIPWSFALENGLLTIITIISQCFYAWQIWKVSLNGFVTGGILLLGFVSCGMGLYMTFHLGTVYKAITGSVQGLAACCDIAITIALVFYLRSKRERGVLSTKKSSTLSFCFTVQTWWQPFHQLVGKLYVNSIVASLNARKTMRGNGTANISAEPSYAATPDPISHLDLEFMSRKRTPTSTFDVGANDRHSQLDVDIKTGITASVI</sequence>
<dbReference type="PANTHER" id="PTHR40465">
    <property type="entry name" value="CHROMOSOME 1, WHOLE GENOME SHOTGUN SEQUENCE"/>
    <property type="match status" value="1"/>
</dbReference>
<feature type="domain" description="DUF6534" evidence="2">
    <location>
        <begin position="173"/>
        <end position="238"/>
    </location>
</feature>
<keyword evidence="1" id="KW-1133">Transmembrane helix</keyword>
<dbReference type="AlphaFoldDB" id="A0AAD6ZQH2"/>
<dbReference type="PANTHER" id="PTHR40465:SF1">
    <property type="entry name" value="DUF6534 DOMAIN-CONTAINING PROTEIN"/>
    <property type="match status" value="1"/>
</dbReference>
<reference evidence="3" key="1">
    <citation type="submission" date="2023-03" db="EMBL/GenBank/DDBJ databases">
        <title>Massive genome expansion in bonnet fungi (Mycena s.s.) driven by repeated elements and novel gene families across ecological guilds.</title>
        <authorList>
            <consortium name="Lawrence Berkeley National Laboratory"/>
            <person name="Harder C.B."/>
            <person name="Miyauchi S."/>
            <person name="Viragh M."/>
            <person name="Kuo A."/>
            <person name="Thoen E."/>
            <person name="Andreopoulos B."/>
            <person name="Lu D."/>
            <person name="Skrede I."/>
            <person name="Drula E."/>
            <person name="Henrissat B."/>
            <person name="Morin E."/>
            <person name="Kohler A."/>
            <person name="Barry K."/>
            <person name="LaButti K."/>
            <person name="Morin E."/>
            <person name="Salamov A."/>
            <person name="Lipzen A."/>
            <person name="Mereny Z."/>
            <person name="Hegedus B."/>
            <person name="Baldrian P."/>
            <person name="Stursova M."/>
            <person name="Weitz H."/>
            <person name="Taylor A."/>
            <person name="Grigoriev I.V."/>
            <person name="Nagy L.G."/>
            <person name="Martin F."/>
            <person name="Kauserud H."/>
        </authorList>
    </citation>
    <scope>NUCLEOTIDE SEQUENCE</scope>
    <source>
        <strain evidence="3">CBHHK002</strain>
    </source>
</reference>
<keyword evidence="4" id="KW-1185">Reference proteome</keyword>
<organism evidence="3 4">
    <name type="scientific">Mycena albidolilacea</name>
    <dbReference type="NCBI Taxonomy" id="1033008"/>
    <lineage>
        <taxon>Eukaryota</taxon>
        <taxon>Fungi</taxon>
        <taxon>Dikarya</taxon>
        <taxon>Basidiomycota</taxon>
        <taxon>Agaricomycotina</taxon>
        <taxon>Agaricomycetes</taxon>
        <taxon>Agaricomycetidae</taxon>
        <taxon>Agaricales</taxon>
        <taxon>Marasmiineae</taxon>
        <taxon>Mycenaceae</taxon>
        <taxon>Mycena</taxon>
    </lineage>
</organism>
<feature type="transmembrane region" description="Helical" evidence="1">
    <location>
        <begin position="168"/>
        <end position="188"/>
    </location>
</feature>
<gene>
    <name evidence="3" type="ORF">DFH08DRAFT_965348</name>
</gene>
<comment type="caution">
    <text evidence="3">The sequence shown here is derived from an EMBL/GenBank/DDBJ whole genome shotgun (WGS) entry which is preliminary data.</text>
</comment>
<keyword evidence="1" id="KW-0472">Membrane</keyword>
<keyword evidence="1" id="KW-0812">Transmembrane</keyword>
<feature type="transmembrane region" description="Helical" evidence="1">
    <location>
        <begin position="30"/>
        <end position="52"/>
    </location>
</feature>
<evidence type="ECO:0000259" key="2">
    <source>
        <dbReference type="Pfam" id="PF20152"/>
    </source>
</evidence>
<accession>A0AAD6ZQH2</accession>
<feature type="transmembrane region" description="Helical" evidence="1">
    <location>
        <begin position="132"/>
        <end position="156"/>
    </location>
</feature>
<dbReference type="Pfam" id="PF20152">
    <property type="entry name" value="DUF6534"/>
    <property type="match status" value="1"/>
</dbReference>
<dbReference type="InterPro" id="IPR045339">
    <property type="entry name" value="DUF6534"/>
</dbReference>
<feature type="transmembrane region" description="Helical" evidence="1">
    <location>
        <begin position="64"/>
        <end position="88"/>
    </location>
</feature>
<evidence type="ECO:0000256" key="1">
    <source>
        <dbReference type="SAM" id="Phobius"/>
    </source>
</evidence>
<dbReference type="EMBL" id="JARIHO010000032">
    <property type="protein sequence ID" value="KAJ7334593.1"/>
    <property type="molecule type" value="Genomic_DNA"/>
</dbReference>
<feature type="transmembrane region" description="Helical" evidence="1">
    <location>
        <begin position="100"/>
        <end position="125"/>
    </location>
</feature>
<protein>
    <recommendedName>
        <fullName evidence="2">DUF6534 domain-containing protein</fullName>
    </recommendedName>
</protein>
<name>A0AAD6ZQH2_9AGAR</name>